<dbReference type="AlphaFoldDB" id="A0A9D4G2Z9"/>
<sequence>MQPQPVSHERPVPPESWDAHKDQFDFTLYLSLHHAKMGLMPFSAIIGADELAHVLSLYRSYAVCYKVVQGFGASVADRVAPDPTA</sequence>
<reference evidence="1" key="1">
    <citation type="journal article" date="2019" name="bioRxiv">
        <title>The Genome of the Zebra Mussel, Dreissena polymorpha: A Resource for Invasive Species Research.</title>
        <authorList>
            <person name="McCartney M.A."/>
            <person name="Auch B."/>
            <person name="Kono T."/>
            <person name="Mallez S."/>
            <person name="Zhang Y."/>
            <person name="Obille A."/>
            <person name="Becker A."/>
            <person name="Abrahante J.E."/>
            <person name="Garbe J."/>
            <person name="Badalamenti J.P."/>
            <person name="Herman A."/>
            <person name="Mangelson H."/>
            <person name="Liachko I."/>
            <person name="Sullivan S."/>
            <person name="Sone E.D."/>
            <person name="Koren S."/>
            <person name="Silverstein K.A.T."/>
            <person name="Beckman K.B."/>
            <person name="Gohl D.M."/>
        </authorList>
    </citation>
    <scope>NUCLEOTIDE SEQUENCE</scope>
    <source>
        <strain evidence="1">Duluth1</strain>
        <tissue evidence="1">Whole animal</tissue>
    </source>
</reference>
<gene>
    <name evidence="1" type="ORF">DPMN_136535</name>
</gene>
<evidence type="ECO:0000313" key="2">
    <source>
        <dbReference type="Proteomes" id="UP000828390"/>
    </source>
</evidence>
<proteinExistence type="predicted"/>
<comment type="caution">
    <text evidence="1">The sequence shown here is derived from an EMBL/GenBank/DDBJ whole genome shotgun (WGS) entry which is preliminary data.</text>
</comment>
<reference evidence="1" key="2">
    <citation type="submission" date="2020-11" db="EMBL/GenBank/DDBJ databases">
        <authorList>
            <person name="McCartney M.A."/>
            <person name="Auch B."/>
            <person name="Kono T."/>
            <person name="Mallez S."/>
            <person name="Becker A."/>
            <person name="Gohl D.M."/>
            <person name="Silverstein K.A.T."/>
            <person name="Koren S."/>
            <person name="Bechman K.B."/>
            <person name="Herman A."/>
            <person name="Abrahante J.E."/>
            <person name="Garbe J."/>
        </authorList>
    </citation>
    <scope>NUCLEOTIDE SEQUENCE</scope>
    <source>
        <strain evidence="1">Duluth1</strain>
        <tissue evidence="1">Whole animal</tissue>
    </source>
</reference>
<organism evidence="1 2">
    <name type="scientific">Dreissena polymorpha</name>
    <name type="common">Zebra mussel</name>
    <name type="synonym">Mytilus polymorpha</name>
    <dbReference type="NCBI Taxonomy" id="45954"/>
    <lineage>
        <taxon>Eukaryota</taxon>
        <taxon>Metazoa</taxon>
        <taxon>Spiralia</taxon>
        <taxon>Lophotrochozoa</taxon>
        <taxon>Mollusca</taxon>
        <taxon>Bivalvia</taxon>
        <taxon>Autobranchia</taxon>
        <taxon>Heteroconchia</taxon>
        <taxon>Euheterodonta</taxon>
        <taxon>Imparidentia</taxon>
        <taxon>Neoheterodontei</taxon>
        <taxon>Myida</taxon>
        <taxon>Dreissenoidea</taxon>
        <taxon>Dreissenidae</taxon>
        <taxon>Dreissena</taxon>
    </lineage>
</organism>
<protein>
    <submittedName>
        <fullName evidence="1">Uncharacterized protein</fullName>
    </submittedName>
</protein>
<dbReference type="Proteomes" id="UP000828390">
    <property type="component" value="Unassembled WGS sequence"/>
</dbReference>
<name>A0A9D4G2Z9_DREPO</name>
<evidence type="ECO:0000313" key="1">
    <source>
        <dbReference type="EMBL" id="KAH3808184.1"/>
    </source>
</evidence>
<accession>A0A9D4G2Z9</accession>
<dbReference type="EMBL" id="JAIWYP010000006">
    <property type="protein sequence ID" value="KAH3808184.1"/>
    <property type="molecule type" value="Genomic_DNA"/>
</dbReference>
<keyword evidence="2" id="KW-1185">Reference proteome</keyword>